<dbReference type="SUPFAM" id="SSF46689">
    <property type="entry name" value="Homeodomain-like"/>
    <property type="match status" value="1"/>
</dbReference>
<evidence type="ECO:0000313" key="6">
    <source>
        <dbReference type="EMBL" id="AWK75937.1"/>
    </source>
</evidence>
<dbReference type="OrthoDB" id="9798857at2"/>
<name>A0A2S2C4V4_9NOCA</name>
<evidence type="ECO:0000313" key="7">
    <source>
        <dbReference type="Proteomes" id="UP000245711"/>
    </source>
</evidence>
<proteinExistence type="predicted"/>
<sequence>MARYDEAHKAQTRRRILDTAGRRLKRSGIDGSGVSALMPDAGLTNGAFYAHFGSKDQLVAITVTDQLTAQEETLRSLLSDDGSLQSFVEEYLSCDHRDHPDQGCPSAALLDEIGRASTEIRGAYTEGIARIIEVVASRADGDESASARSTAIGLIAVLVGTMQLARAVTDEQLSAEILASGIANAGRLLEHAEPNSH</sequence>
<evidence type="ECO:0000256" key="4">
    <source>
        <dbReference type="PROSITE-ProRule" id="PRU00335"/>
    </source>
</evidence>
<dbReference type="InterPro" id="IPR001647">
    <property type="entry name" value="HTH_TetR"/>
</dbReference>
<dbReference type="InterPro" id="IPR009057">
    <property type="entry name" value="Homeodomain-like_sf"/>
</dbReference>
<feature type="DNA-binding region" description="H-T-H motif" evidence="4">
    <location>
        <begin position="33"/>
        <end position="52"/>
    </location>
</feature>
<dbReference type="PRINTS" id="PR00455">
    <property type="entry name" value="HTHTETR"/>
</dbReference>
<dbReference type="RefSeq" id="WP_109335478.1">
    <property type="nucleotide sequence ID" value="NZ_CP021354.1"/>
</dbReference>
<gene>
    <name evidence="6" type="ORF">CBI38_29885</name>
</gene>
<dbReference type="EMBL" id="CP021354">
    <property type="protein sequence ID" value="AWK75937.1"/>
    <property type="molecule type" value="Genomic_DNA"/>
</dbReference>
<keyword evidence="2 4" id="KW-0238">DNA-binding</keyword>
<accession>A0A2S2C4V4</accession>
<dbReference type="SUPFAM" id="SSF48498">
    <property type="entry name" value="Tetracyclin repressor-like, C-terminal domain"/>
    <property type="match status" value="1"/>
</dbReference>
<dbReference type="Proteomes" id="UP000245711">
    <property type="component" value="Chromosome"/>
</dbReference>
<keyword evidence="1" id="KW-0805">Transcription regulation</keyword>
<evidence type="ECO:0000256" key="2">
    <source>
        <dbReference type="ARBA" id="ARBA00023125"/>
    </source>
</evidence>
<dbReference type="Gene3D" id="1.10.357.10">
    <property type="entry name" value="Tetracycline Repressor, domain 2"/>
    <property type="match status" value="1"/>
</dbReference>
<evidence type="ECO:0000256" key="1">
    <source>
        <dbReference type="ARBA" id="ARBA00023015"/>
    </source>
</evidence>
<dbReference type="PANTHER" id="PTHR47506">
    <property type="entry name" value="TRANSCRIPTIONAL REGULATORY PROTEIN"/>
    <property type="match status" value="1"/>
</dbReference>
<organism evidence="6 7">
    <name type="scientific">Rhodococcus oxybenzonivorans</name>
    <dbReference type="NCBI Taxonomy" id="1990687"/>
    <lineage>
        <taxon>Bacteria</taxon>
        <taxon>Bacillati</taxon>
        <taxon>Actinomycetota</taxon>
        <taxon>Actinomycetes</taxon>
        <taxon>Mycobacteriales</taxon>
        <taxon>Nocardiaceae</taxon>
        <taxon>Rhodococcus</taxon>
    </lineage>
</organism>
<dbReference type="InterPro" id="IPR036271">
    <property type="entry name" value="Tet_transcr_reg_TetR-rel_C_sf"/>
</dbReference>
<dbReference type="GO" id="GO:0003677">
    <property type="term" value="F:DNA binding"/>
    <property type="evidence" value="ECO:0007669"/>
    <property type="project" value="UniProtKB-UniRule"/>
</dbReference>
<protein>
    <submittedName>
        <fullName evidence="6">TetR family transcriptional regulator</fullName>
    </submittedName>
</protein>
<dbReference type="PROSITE" id="PS50977">
    <property type="entry name" value="HTH_TETR_2"/>
    <property type="match status" value="1"/>
</dbReference>
<reference evidence="6 7" key="1">
    <citation type="submission" date="2017-05" db="EMBL/GenBank/DDBJ databases">
        <title>Isolation of Rhodococcus sp. S2-17 biodegrading of BP-3.</title>
        <authorList>
            <person name="Lee Y."/>
            <person name="Kim K.H."/>
            <person name="Chun B.H."/>
            <person name="Jung H.S."/>
            <person name="Jeon C.O."/>
        </authorList>
    </citation>
    <scope>NUCLEOTIDE SEQUENCE [LARGE SCALE GENOMIC DNA]</scope>
    <source>
        <strain evidence="6 7">S2-17</strain>
    </source>
</reference>
<evidence type="ECO:0000256" key="3">
    <source>
        <dbReference type="ARBA" id="ARBA00023163"/>
    </source>
</evidence>
<evidence type="ECO:0000259" key="5">
    <source>
        <dbReference type="PROSITE" id="PS50977"/>
    </source>
</evidence>
<dbReference type="Pfam" id="PF00440">
    <property type="entry name" value="TetR_N"/>
    <property type="match status" value="1"/>
</dbReference>
<dbReference type="PANTHER" id="PTHR47506:SF7">
    <property type="entry name" value="TRANSCRIPTIONAL REGULATORY PROTEIN"/>
    <property type="match status" value="1"/>
</dbReference>
<keyword evidence="7" id="KW-1185">Reference proteome</keyword>
<dbReference type="AlphaFoldDB" id="A0A2S2C4V4"/>
<keyword evidence="3" id="KW-0804">Transcription</keyword>
<dbReference type="Gene3D" id="1.10.10.60">
    <property type="entry name" value="Homeodomain-like"/>
    <property type="match status" value="1"/>
</dbReference>
<dbReference type="KEGG" id="roz:CBI38_29885"/>
<feature type="domain" description="HTH tetR-type" evidence="5">
    <location>
        <begin position="10"/>
        <end position="70"/>
    </location>
</feature>